<comment type="caution">
    <text evidence="4">The sequence shown here is derived from an EMBL/GenBank/DDBJ whole genome shotgun (WGS) entry which is preliminary data.</text>
</comment>
<accession>A0ABP8QXH2</accession>
<sequence length="383" mass="40471">MRWFGPAALPGTRIPRQALIAIPVLLVLAVPAIDHVTPAHVHLAPTLFVAAAMTATFASALVTALVGVGAVAALIVAALDRGTLATEDVTVQLVALTVLSGFMVLFCHLRERYERDLVRVRSISKATQRVVLRPLPERSGPVSIASAYHAAEADTDLGGDLYAVTRAADSTRLLIGDVRGKGLASISDTAIMLEAFRASARRRTSLQEMAADLEESICWGMVEFSGAGVDAGERFVTAVMVDIPDDEPVVRLISLGHPPPLLLHHGKASPLQVSNPAPPFGLGDLSDDSYAVEAFPFGMGDLLLLYTDGLTEARNLDRTFYPLAQRAAAWSDCDPQALIQKIAADLAEYVPGALCDDMAMIAVRREKPPAAGAASPAPRSTGG</sequence>
<feature type="domain" description="PPM-type phosphatase" evidence="3">
    <location>
        <begin position="142"/>
        <end position="365"/>
    </location>
</feature>
<dbReference type="InterPro" id="IPR001932">
    <property type="entry name" value="PPM-type_phosphatase-like_dom"/>
</dbReference>
<evidence type="ECO:0000259" key="3">
    <source>
        <dbReference type="SMART" id="SM00331"/>
    </source>
</evidence>
<dbReference type="Pfam" id="PF07228">
    <property type="entry name" value="SpoIIE"/>
    <property type="match status" value="1"/>
</dbReference>
<evidence type="ECO:0000256" key="1">
    <source>
        <dbReference type="ARBA" id="ARBA00022801"/>
    </source>
</evidence>
<keyword evidence="1" id="KW-0378">Hydrolase</keyword>
<dbReference type="RefSeq" id="WP_345472706.1">
    <property type="nucleotide sequence ID" value="NZ_BAABHF010000046.1"/>
</dbReference>
<feature type="transmembrane region" description="Helical" evidence="2">
    <location>
        <begin position="89"/>
        <end position="109"/>
    </location>
</feature>
<dbReference type="InterPro" id="IPR052016">
    <property type="entry name" value="Bact_Sigma-Reg"/>
</dbReference>
<organism evidence="4 5">
    <name type="scientific">Actinoallomurus oryzae</name>
    <dbReference type="NCBI Taxonomy" id="502180"/>
    <lineage>
        <taxon>Bacteria</taxon>
        <taxon>Bacillati</taxon>
        <taxon>Actinomycetota</taxon>
        <taxon>Actinomycetes</taxon>
        <taxon>Streptosporangiales</taxon>
        <taxon>Thermomonosporaceae</taxon>
        <taxon>Actinoallomurus</taxon>
    </lineage>
</organism>
<feature type="transmembrane region" description="Helical" evidence="2">
    <location>
        <begin position="48"/>
        <end position="77"/>
    </location>
</feature>
<evidence type="ECO:0000256" key="2">
    <source>
        <dbReference type="SAM" id="Phobius"/>
    </source>
</evidence>
<proteinExistence type="predicted"/>
<gene>
    <name evidence="4" type="ORF">GCM10023191_078570</name>
</gene>
<feature type="transmembrane region" description="Helical" evidence="2">
    <location>
        <begin position="18"/>
        <end position="36"/>
    </location>
</feature>
<evidence type="ECO:0000313" key="4">
    <source>
        <dbReference type="EMBL" id="GAA4512599.1"/>
    </source>
</evidence>
<dbReference type="Gene3D" id="3.60.40.10">
    <property type="entry name" value="PPM-type phosphatase domain"/>
    <property type="match status" value="1"/>
</dbReference>
<evidence type="ECO:0000313" key="5">
    <source>
        <dbReference type="Proteomes" id="UP001500503"/>
    </source>
</evidence>
<name>A0ABP8QXH2_9ACTN</name>
<dbReference type="EMBL" id="BAABHF010000046">
    <property type="protein sequence ID" value="GAA4512599.1"/>
    <property type="molecule type" value="Genomic_DNA"/>
</dbReference>
<dbReference type="PANTHER" id="PTHR43156">
    <property type="entry name" value="STAGE II SPORULATION PROTEIN E-RELATED"/>
    <property type="match status" value="1"/>
</dbReference>
<dbReference type="SMART" id="SM00331">
    <property type="entry name" value="PP2C_SIG"/>
    <property type="match status" value="1"/>
</dbReference>
<dbReference type="SUPFAM" id="SSF81606">
    <property type="entry name" value="PP2C-like"/>
    <property type="match status" value="1"/>
</dbReference>
<keyword evidence="5" id="KW-1185">Reference proteome</keyword>
<dbReference type="InterPro" id="IPR036457">
    <property type="entry name" value="PPM-type-like_dom_sf"/>
</dbReference>
<keyword evidence="2" id="KW-0472">Membrane</keyword>
<dbReference type="Proteomes" id="UP001500503">
    <property type="component" value="Unassembled WGS sequence"/>
</dbReference>
<dbReference type="PANTHER" id="PTHR43156:SF2">
    <property type="entry name" value="STAGE II SPORULATION PROTEIN E"/>
    <property type="match status" value="1"/>
</dbReference>
<protein>
    <submittedName>
        <fullName evidence="4">PP2C family protein-serine/threonine phosphatase</fullName>
    </submittedName>
</protein>
<keyword evidence="2" id="KW-1133">Transmembrane helix</keyword>
<keyword evidence="2" id="KW-0812">Transmembrane</keyword>
<reference evidence="5" key="1">
    <citation type="journal article" date="2019" name="Int. J. Syst. Evol. Microbiol.">
        <title>The Global Catalogue of Microorganisms (GCM) 10K type strain sequencing project: providing services to taxonomists for standard genome sequencing and annotation.</title>
        <authorList>
            <consortium name="The Broad Institute Genomics Platform"/>
            <consortium name="The Broad Institute Genome Sequencing Center for Infectious Disease"/>
            <person name="Wu L."/>
            <person name="Ma J."/>
        </authorList>
    </citation>
    <scope>NUCLEOTIDE SEQUENCE [LARGE SCALE GENOMIC DNA]</scope>
    <source>
        <strain evidence="5">JCM 17933</strain>
    </source>
</reference>